<accession>A0A2G9UYI2</accession>
<evidence type="ECO:0000256" key="1">
    <source>
        <dbReference type="SAM" id="MobiDB-lite"/>
    </source>
</evidence>
<evidence type="ECO:0000313" key="2">
    <source>
        <dbReference type="EMBL" id="PIO75285.1"/>
    </source>
</evidence>
<gene>
    <name evidence="2" type="ORF">TELCIR_02693</name>
</gene>
<feature type="region of interest" description="Disordered" evidence="1">
    <location>
        <begin position="266"/>
        <end position="293"/>
    </location>
</feature>
<reference evidence="2 3" key="1">
    <citation type="submission" date="2015-09" db="EMBL/GenBank/DDBJ databases">
        <title>Draft genome of the parasitic nematode Teladorsagia circumcincta isolate WARC Sus (inbred).</title>
        <authorList>
            <person name="Mitreva M."/>
        </authorList>
    </citation>
    <scope>NUCLEOTIDE SEQUENCE [LARGE SCALE GENOMIC DNA]</scope>
    <source>
        <strain evidence="2 3">S</strain>
    </source>
</reference>
<proteinExistence type="predicted"/>
<feature type="region of interest" description="Disordered" evidence="1">
    <location>
        <begin position="85"/>
        <end position="114"/>
    </location>
</feature>
<organism evidence="2 3">
    <name type="scientific">Teladorsagia circumcincta</name>
    <name type="common">Brown stomach worm</name>
    <name type="synonym">Ostertagia circumcincta</name>
    <dbReference type="NCBI Taxonomy" id="45464"/>
    <lineage>
        <taxon>Eukaryota</taxon>
        <taxon>Metazoa</taxon>
        <taxon>Ecdysozoa</taxon>
        <taxon>Nematoda</taxon>
        <taxon>Chromadorea</taxon>
        <taxon>Rhabditida</taxon>
        <taxon>Rhabditina</taxon>
        <taxon>Rhabditomorpha</taxon>
        <taxon>Strongyloidea</taxon>
        <taxon>Trichostrongylidae</taxon>
        <taxon>Teladorsagia</taxon>
    </lineage>
</organism>
<protein>
    <submittedName>
        <fullName evidence="2">Uncharacterized protein</fullName>
    </submittedName>
</protein>
<evidence type="ECO:0000313" key="3">
    <source>
        <dbReference type="Proteomes" id="UP000230423"/>
    </source>
</evidence>
<name>A0A2G9UYI2_TELCI</name>
<sequence>MYDYKEQCSAVSKRRKRAKGEVTFVAIRHEMVCRYRLVFDIGTVNLFFANGNIPTWRDALDEIIDKYSRSQYTLPYALKRLEPDSKRPAAGAAKRRAVREAKVSRKSVRRGKRSVASLRARFQRRFCGHAVEKTVEPTETCEPPAVVNTLEQDRLVPPMRQGMYLNDDAPPLPVNPPPNLPNNSPYIPSSVKKTAVAASPITLKPPPPAAPHPSPQSYKETAAFAPLSESSPEPETRSVDQVTVRKVVTTTTTTIPVQSSTPKYIPSPVFEPALTPKKPPRATPTPIAEKSPRSECVRHGILVTHTRRPSTAATMPPEKFDYKVTSTKHIIIEDPPTRRPDTVRFSISSDQSLEEDDLPDTVSESTQSVRLEDLPADVTQHSEYPDTVDSLVGAQDDEEWWQHSHAA</sequence>
<feature type="compositionally biased region" description="Basic residues" evidence="1">
    <location>
        <begin position="104"/>
        <end position="113"/>
    </location>
</feature>
<dbReference type="OrthoDB" id="5817597at2759"/>
<dbReference type="AlphaFoldDB" id="A0A2G9UYI2"/>
<keyword evidence="3" id="KW-1185">Reference proteome</keyword>
<dbReference type="EMBL" id="KZ345158">
    <property type="protein sequence ID" value="PIO75285.1"/>
    <property type="molecule type" value="Genomic_DNA"/>
</dbReference>
<dbReference type="Proteomes" id="UP000230423">
    <property type="component" value="Unassembled WGS sequence"/>
</dbReference>
<feature type="region of interest" description="Disordered" evidence="1">
    <location>
        <begin position="349"/>
        <end position="388"/>
    </location>
</feature>